<dbReference type="EMBL" id="HACG01037848">
    <property type="protein sequence ID" value="CEK84713.1"/>
    <property type="molecule type" value="Transcribed_RNA"/>
</dbReference>
<sequence length="88" mass="10148">MEKAFDGVWRKGLKIKLLKLGTRRRMYGWICHYRKNRTARVQVQGKLSRKAIMEQGVSQGGVLSPTLFLVSMNDIMEDIPNRVHGAIY</sequence>
<name>A0A0B7AV15_9EUPU</name>
<dbReference type="PROSITE" id="PS50878">
    <property type="entry name" value="RT_POL"/>
    <property type="match status" value="1"/>
</dbReference>
<dbReference type="AlphaFoldDB" id="A0A0B7AV15"/>
<reference evidence="2" key="1">
    <citation type="submission" date="2014-12" db="EMBL/GenBank/DDBJ databases">
        <title>Insight into the proteome of Arion vulgaris.</title>
        <authorList>
            <person name="Aradska J."/>
            <person name="Bulat T."/>
            <person name="Smidak R."/>
            <person name="Sarate P."/>
            <person name="Gangsoo J."/>
            <person name="Sialana F."/>
            <person name="Bilban M."/>
            <person name="Lubec G."/>
        </authorList>
    </citation>
    <scope>NUCLEOTIDE SEQUENCE</scope>
    <source>
        <tissue evidence="2">Skin</tissue>
    </source>
</reference>
<accession>A0A0B7AV15</accession>
<gene>
    <name evidence="2" type="primary">ORF144113</name>
</gene>
<feature type="non-terminal residue" evidence="2">
    <location>
        <position position="88"/>
    </location>
</feature>
<evidence type="ECO:0000313" key="2">
    <source>
        <dbReference type="EMBL" id="CEK84713.1"/>
    </source>
</evidence>
<dbReference type="InterPro" id="IPR000477">
    <property type="entry name" value="RT_dom"/>
</dbReference>
<protein>
    <recommendedName>
        <fullName evidence="1">Reverse transcriptase domain-containing protein</fullName>
    </recommendedName>
</protein>
<dbReference type="Pfam" id="PF00078">
    <property type="entry name" value="RVT_1"/>
    <property type="match status" value="1"/>
</dbReference>
<feature type="domain" description="Reverse transcriptase" evidence="1">
    <location>
        <begin position="1"/>
        <end position="88"/>
    </location>
</feature>
<evidence type="ECO:0000259" key="1">
    <source>
        <dbReference type="PROSITE" id="PS50878"/>
    </source>
</evidence>
<dbReference type="PANTHER" id="PTHR19446">
    <property type="entry name" value="REVERSE TRANSCRIPTASES"/>
    <property type="match status" value="1"/>
</dbReference>
<organism evidence="2">
    <name type="scientific">Arion vulgaris</name>
    <dbReference type="NCBI Taxonomy" id="1028688"/>
    <lineage>
        <taxon>Eukaryota</taxon>
        <taxon>Metazoa</taxon>
        <taxon>Spiralia</taxon>
        <taxon>Lophotrochozoa</taxon>
        <taxon>Mollusca</taxon>
        <taxon>Gastropoda</taxon>
        <taxon>Heterobranchia</taxon>
        <taxon>Euthyneura</taxon>
        <taxon>Panpulmonata</taxon>
        <taxon>Eupulmonata</taxon>
        <taxon>Stylommatophora</taxon>
        <taxon>Helicina</taxon>
        <taxon>Arionoidea</taxon>
        <taxon>Arionidae</taxon>
        <taxon>Arion</taxon>
    </lineage>
</organism>
<proteinExistence type="predicted"/>